<gene>
    <name evidence="4" type="ORF">CLEI1391_LOCUS20660</name>
</gene>
<feature type="chain" id="PRO_5030750085" description="Apple domain-containing protein" evidence="2">
    <location>
        <begin position="39"/>
        <end position="715"/>
    </location>
</feature>
<feature type="region of interest" description="Disordered" evidence="1">
    <location>
        <begin position="696"/>
        <end position="715"/>
    </location>
</feature>
<dbReference type="SUPFAM" id="SSF57414">
    <property type="entry name" value="Hairpin loop containing domain-like"/>
    <property type="match status" value="1"/>
</dbReference>
<keyword evidence="2" id="KW-0732">Signal</keyword>
<name>A0A7S0S4S2_9CHLO</name>
<reference evidence="4" key="1">
    <citation type="submission" date="2021-01" db="EMBL/GenBank/DDBJ databases">
        <authorList>
            <person name="Corre E."/>
            <person name="Pelletier E."/>
            <person name="Niang G."/>
            <person name="Scheremetjew M."/>
            <person name="Finn R."/>
            <person name="Kale V."/>
            <person name="Holt S."/>
            <person name="Cochrane G."/>
            <person name="Meng A."/>
            <person name="Brown T."/>
            <person name="Cohen L."/>
        </authorList>
    </citation>
    <scope>NUCLEOTIDE SEQUENCE</scope>
    <source>
        <strain evidence="4">SAG 11-49</strain>
    </source>
</reference>
<feature type="domain" description="Apple" evidence="3">
    <location>
        <begin position="369"/>
        <end position="413"/>
    </location>
</feature>
<evidence type="ECO:0000256" key="1">
    <source>
        <dbReference type="SAM" id="MobiDB-lite"/>
    </source>
</evidence>
<dbReference type="InterPro" id="IPR003609">
    <property type="entry name" value="Pan_app"/>
</dbReference>
<sequence>MTDVVLCSPGLRPPEGRTLLPLMASLALLAAFVTGATANGNQPYPPVPLTGERTNVTGQAYGNGPYTATASSALSASTPAYLAFDGAAGADANNTGGAAGKAWLSAPVYSAGVPALNAPVTPAASGTNATLNLTGEWLQLQLPSAVQLVSFSLSFEGLGNSTPAGLAMLGSANGTGWELLPGQNFSKAAQPGWVQSPVNTTTLFAFYRLVVGSITGGGRGNTSAGVTELRLLAFAGPNATSPTNSTTNTTVPAPPIDPTNPLAAAWVLEEGLKYGGRGQQYISGGWYAANISECAKRCDTTTNCNAWQFEKNDGNGRWAVGDGYCDLKKCSDRGKIETTYKVDTAGTRRSPSGFCGSFYDPYYVETGVAYSGEDLVPKASVPDAPSCARLCILTNDCKFWQYTDDGAQPSCSLRTCVDQATVVAAAPSNVAGTRQEEDPYRVTPTFHMRGLCYGPLNDYKLDLRTRYIGKELGPGTVVPNVTECAQACTYHELCKVWQFNKDGSCILSRCADEANIGPLPAGSITGLGYASFCEADPLDRYTIEEYVAYSSPALDTKGVENTAECAAWCNANPKCKGWTYEEQNEEYEEYPEPLCTIRSCNSRREEKDGFYGAISGTVYKPDGYCVDPLSSYWREEDTAYEGNDLGPAQEVEDDMACAELCTANPECMAWRYDSGSDYDDTPSRCTLKSCANRGARVQTDGYSGTRKSPSGFCPA</sequence>
<evidence type="ECO:0000256" key="2">
    <source>
        <dbReference type="SAM" id="SignalP"/>
    </source>
</evidence>
<evidence type="ECO:0000259" key="3">
    <source>
        <dbReference type="Pfam" id="PF14295"/>
    </source>
</evidence>
<feature type="signal peptide" evidence="2">
    <location>
        <begin position="1"/>
        <end position="38"/>
    </location>
</feature>
<accession>A0A7S0S4S2</accession>
<organism evidence="4">
    <name type="scientific">Chlamydomonas leiostraca</name>
    <dbReference type="NCBI Taxonomy" id="1034604"/>
    <lineage>
        <taxon>Eukaryota</taxon>
        <taxon>Viridiplantae</taxon>
        <taxon>Chlorophyta</taxon>
        <taxon>core chlorophytes</taxon>
        <taxon>Chlorophyceae</taxon>
        <taxon>CS clade</taxon>
        <taxon>Chlamydomonadales</taxon>
        <taxon>Chlamydomonadaceae</taxon>
        <taxon>Chlamydomonas</taxon>
    </lineage>
</organism>
<feature type="domain" description="Apple" evidence="3">
    <location>
        <begin position="278"/>
        <end position="328"/>
    </location>
</feature>
<feature type="domain" description="Apple" evidence="3">
    <location>
        <begin position="467"/>
        <end position="503"/>
    </location>
</feature>
<dbReference type="Pfam" id="PF14295">
    <property type="entry name" value="PAN_4"/>
    <property type="match status" value="5"/>
</dbReference>
<protein>
    <recommendedName>
        <fullName evidence="3">Apple domain-containing protein</fullName>
    </recommendedName>
</protein>
<evidence type="ECO:0000313" key="4">
    <source>
        <dbReference type="EMBL" id="CAD8696473.1"/>
    </source>
</evidence>
<dbReference type="EMBL" id="HBFB01036798">
    <property type="protein sequence ID" value="CAD8696473.1"/>
    <property type="molecule type" value="Transcribed_RNA"/>
</dbReference>
<dbReference type="Gene3D" id="3.50.4.10">
    <property type="entry name" value="Hepatocyte Growth Factor"/>
    <property type="match status" value="5"/>
</dbReference>
<feature type="domain" description="Apple" evidence="3">
    <location>
        <begin position="560"/>
        <end position="595"/>
    </location>
</feature>
<proteinExistence type="predicted"/>
<feature type="domain" description="Apple" evidence="3">
    <location>
        <begin position="638"/>
        <end position="688"/>
    </location>
</feature>
<dbReference type="AlphaFoldDB" id="A0A7S0S4S2"/>